<keyword evidence="2" id="KW-1133">Transmembrane helix</keyword>
<protein>
    <submittedName>
        <fullName evidence="4">Oligosaccharide repeat unit polymerase</fullName>
    </submittedName>
</protein>
<dbReference type="NCBIfam" id="TIGR04370">
    <property type="entry name" value="glyco_rpt_poly"/>
    <property type="match status" value="1"/>
</dbReference>
<feature type="transmembrane region" description="Helical" evidence="2">
    <location>
        <begin position="459"/>
        <end position="477"/>
    </location>
</feature>
<feature type="transmembrane region" description="Helical" evidence="2">
    <location>
        <begin position="107"/>
        <end position="128"/>
    </location>
</feature>
<feature type="transmembrane region" description="Helical" evidence="2">
    <location>
        <begin position="200"/>
        <end position="221"/>
    </location>
</feature>
<feature type="transmembrane region" description="Helical" evidence="2">
    <location>
        <begin position="40"/>
        <end position="60"/>
    </location>
</feature>
<evidence type="ECO:0000256" key="3">
    <source>
        <dbReference type="SAM" id="SignalP"/>
    </source>
</evidence>
<feature type="signal peptide" evidence="3">
    <location>
        <begin position="1"/>
        <end position="23"/>
    </location>
</feature>
<evidence type="ECO:0000256" key="1">
    <source>
        <dbReference type="SAM" id="MobiDB-lite"/>
    </source>
</evidence>
<name>A0A6P0HMW2_9ACTN</name>
<sequence>MRRTQGLPAAWAALFLAASALSAAALFVVETLPRLSDGEVGVLTAIVFVVISVLFVAFTSAKPIRPLSLFTLIAVGQTVLFVARPAYSLRFQGGRNLFTGTEYDGSFVTAQLTAGVAFLAFSVAYGLSSRVEVRGPSRAILPIPEAGWRRVRPLVVVVALVGTGLYSLHIASIGLGNYLAVSTAGRDRELQAEVGTSSGYFYSGLMIATGAIVLLFIQAAASGERRRAVRAAFFLAALALPSLLSGTRSQFLPIILALAIVWIYLTPRRNTWRRFALFAPILLVVGFVAPRIWRNSTDDSVGWVSALGAAFSPKEIFETSLGSLDTAMVDAFSLQVARQSSGALEQTYGSSYLGLLAAPIPRAIWPSKPLPTDQLLNADVFPATAERGIGFSFSMYSEPYLNFGWLGTIGVFLIFGFFLGRLSSRLETSRTVPWLFVYALTSGFTFALVRGTFTYNFQRLLIPLVPALLALLFSVGLKPAHARGRPPRPTSSGNLGASPSRDRRLATSPLIEAAPEHPRGPGEDRRTGDSDDLSVKGLRANE</sequence>
<keyword evidence="3" id="KW-0732">Signal</keyword>
<reference evidence="4 5" key="1">
    <citation type="journal article" date="2014" name="Int. J. Syst. Evol. Microbiol.">
        <title>Nocardioides zeae sp. nov., isolated from the stem of Zea mays.</title>
        <authorList>
            <person name="Glaeser S.P."/>
            <person name="McInroy J.A."/>
            <person name="Busse H.J."/>
            <person name="Kampfer P."/>
        </authorList>
    </citation>
    <scope>NUCLEOTIDE SEQUENCE [LARGE SCALE GENOMIC DNA]</scope>
    <source>
        <strain evidence="4 5">JCM 30728</strain>
    </source>
</reference>
<feature type="transmembrane region" description="Helical" evidence="2">
    <location>
        <begin position="400"/>
        <end position="420"/>
    </location>
</feature>
<feature type="transmembrane region" description="Helical" evidence="2">
    <location>
        <begin position="275"/>
        <end position="293"/>
    </location>
</feature>
<dbReference type="Pfam" id="PF14296">
    <property type="entry name" value="O-ag_pol_Wzy"/>
    <property type="match status" value="1"/>
</dbReference>
<feature type="region of interest" description="Disordered" evidence="1">
    <location>
        <begin position="481"/>
        <end position="542"/>
    </location>
</feature>
<evidence type="ECO:0000256" key="2">
    <source>
        <dbReference type="SAM" id="Phobius"/>
    </source>
</evidence>
<feature type="compositionally biased region" description="Basic and acidic residues" evidence="1">
    <location>
        <begin position="514"/>
        <end position="529"/>
    </location>
</feature>
<evidence type="ECO:0000313" key="4">
    <source>
        <dbReference type="EMBL" id="NEN79971.1"/>
    </source>
</evidence>
<feature type="chain" id="PRO_5039079833" evidence="3">
    <location>
        <begin position="24"/>
        <end position="542"/>
    </location>
</feature>
<feature type="transmembrane region" description="Helical" evidence="2">
    <location>
        <begin position="67"/>
        <end position="87"/>
    </location>
</feature>
<feature type="transmembrane region" description="Helical" evidence="2">
    <location>
        <begin position="250"/>
        <end position="266"/>
    </location>
</feature>
<dbReference type="InterPro" id="IPR029468">
    <property type="entry name" value="O-ag_pol_Wzy"/>
</dbReference>
<comment type="caution">
    <text evidence="4">The sequence shown here is derived from an EMBL/GenBank/DDBJ whole genome shotgun (WGS) entry which is preliminary data.</text>
</comment>
<feature type="transmembrane region" description="Helical" evidence="2">
    <location>
        <begin position="154"/>
        <end position="180"/>
    </location>
</feature>
<feature type="transmembrane region" description="Helical" evidence="2">
    <location>
        <begin position="432"/>
        <end position="453"/>
    </location>
</feature>
<gene>
    <name evidence="4" type="ORF">G3T38_17030</name>
</gene>
<dbReference type="RefSeq" id="WP_163773519.1">
    <property type="nucleotide sequence ID" value="NZ_JAAGXA010000013.1"/>
</dbReference>
<accession>A0A6P0HMW2</accession>
<dbReference type="AlphaFoldDB" id="A0A6P0HMW2"/>
<keyword evidence="2" id="KW-0812">Transmembrane</keyword>
<dbReference type="Proteomes" id="UP000468687">
    <property type="component" value="Unassembled WGS sequence"/>
</dbReference>
<dbReference type="EMBL" id="JAAGXA010000013">
    <property type="protein sequence ID" value="NEN79971.1"/>
    <property type="molecule type" value="Genomic_DNA"/>
</dbReference>
<feature type="transmembrane region" description="Helical" evidence="2">
    <location>
        <begin position="228"/>
        <end position="244"/>
    </location>
</feature>
<keyword evidence="5" id="KW-1185">Reference proteome</keyword>
<keyword evidence="2" id="KW-0472">Membrane</keyword>
<evidence type="ECO:0000313" key="5">
    <source>
        <dbReference type="Proteomes" id="UP000468687"/>
    </source>
</evidence>
<organism evidence="4 5">
    <name type="scientific">Nocardioides zeae</name>
    <dbReference type="NCBI Taxonomy" id="1457234"/>
    <lineage>
        <taxon>Bacteria</taxon>
        <taxon>Bacillati</taxon>
        <taxon>Actinomycetota</taxon>
        <taxon>Actinomycetes</taxon>
        <taxon>Propionibacteriales</taxon>
        <taxon>Nocardioidaceae</taxon>
        <taxon>Nocardioides</taxon>
    </lineage>
</organism>
<proteinExistence type="predicted"/>